<name>A0A2K1P9A4_9BACT</name>
<dbReference type="GO" id="GO:0046872">
    <property type="term" value="F:metal ion binding"/>
    <property type="evidence" value="ECO:0007669"/>
    <property type="project" value="UniProtKB-KW"/>
</dbReference>
<dbReference type="RefSeq" id="WP_103079158.1">
    <property type="nucleotide sequence ID" value="NZ_AZRM01000036.1"/>
</dbReference>
<evidence type="ECO:0000256" key="6">
    <source>
        <dbReference type="ARBA" id="ARBA00034078"/>
    </source>
</evidence>
<dbReference type="InterPro" id="IPR042128">
    <property type="entry name" value="NuoE_dom"/>
</dbReference>
<dbReference type="CDD" id="cd03064">
    <property type="entry name" value="TRX_Fd_NuoE"/>
    <property type="match status" value="1"/>
</dbReference>
<evidence type="ECO:0000256" key="1">
    <source>
        <dbReference type="ARBA" id="ARBA00010643"/>
    </source>
</evidence>
<dbReference type="SUPFAM" id="SSF52833">
    <property type="entry name" value="Thioredoxin-like"/>
    <property type="match status" value="1"/>
</dbReference>
<dbReference type="OrthoDB" id="9807941at2"/>
<dbReference type="Proteomes" id="UP000236199">
    <property type="component" value="Unassembled WGS sequence"/>
</dbReference>
<dbReference type="AlphaFoldDB" id="A0A2K1P9A4"/>
<evidence type="ECO:0000256" key="2">
    <source>
        <dbReference type="ARBA" id="ARBA00022714"/>
    </source>
</evidence>
<proteinExistence type="inferred from homology"/>
<evidence type="ECO:0000256" key="4">
    <source>
        <dbReference type="ARBA" id="ARBA00023004"/>
    </source>
</evidence>
<dbReference type="GO" id="GO:0051537">
    <property type="term" value="F:2 iron, 2 sulfur cluster binding"/>
    <property type="evidence" value="ECO:0007669"/>
    <property type="project" value="UniProtKB-KW"/>
</dbReference>
<evidence type="ECO:0000313" key="9">
    <source>
        <dbReference type="Proteomes" id="UP000236199"/>
    </source>
</evidence>
<sequence length="169" mass="19247">MEELLESKLKDVETYLDSIDLNDKTEEERRSLLIEVLHKVQENLGYIPNEVQKLVAQRLKVSSSQVYGVVTFYNFFTTKPKGKYPISVCLGTACYVGGANELLDEFKKILNVEEEEVTEDGLFSIHPVRCLGACGLAPVVKIGEKVHGRLKRNDVRRIIRDYRAKEKNS</sequence>
<keyword evidence="2 7" id="KW-0001">2Fe-2S</keyword>
<organism evidence="8 9">
    <name type="scientific">Petrotoga miotherma DSM 10691</name>
    <dbReference type="NCBI Taxonomy" id="1434326"/>
    <lineage>
        <taxon>Bacteria</taxon>
        <taxon>Thermotogati</taxon>
        <taxon>Thermotogota</taxon>
        <taxon>Thermotogae</taxon>
        <taxon>Petrotogales</taxon>
        <taxon>Petrotogaceae</taxon>
        <taxon>Petrotoga</taxon>
    </lineage>
</organism>
<gene>
    <name evidence="8" type="ORF">X928_07635</name>
</gene>
<dbReference type="InterPro" id="IPR028431">
    <property type="entry name" value="NADP_DH_HndA-like"/>
</dbReference>
<feature type="binding site" evidence="7">
    <location>
        <position position="130"/>
    </location>
    <ligand>
        <name>[2Fe-2S] cluster</name>
        <dbReference type="ChEBI" id="CHEBI:190135"/>
    </ligand>
</feature>
<evidence type="ECO:0000256" key="7">
    <source>
        <dbReference type="PIRSR" id="PIRSR000216-1"/>
    </source>
</evidence>
<evidence type="ECO:0000256" key="3">
    <source>
        <dbReference type="ARBA" id="ARBA00022723"/>
    </source>
</evidence>
<keyword evidence="9" id="KW-1185">Reference proteome</keyword>
<comment type="similarity">
    <text evidence="1">Belongs to the complex I 24 kDa subunit family.</text>
</comment>
<dbReference type="PANTHER" id="PTHR43342:SF2">
    <property type="entry name" value="POTENTIAL NAD-REDUCING HYDROGENASE SUBUNIT"/>
    <property type="match status" value="1"/>
</dbReference>
<dbReference type="Gene3D" id="1.10.10.1590">
    <property type="entry name" value="NADH-quinone oxidoreductase subunit E"/>
    <property type="match status" value="1"/>
</dbReference>
<evidence type="ECO:0000256" key="5">
    <source>
        <dbReference type="ARBA" id="ARBA00023014"/>
    </source>
</evidence>
<dbReference type="InterPro" id="IPR036249">
    <property type="entry name" value="Thioredoxin-like_sf"/>
</dbReference>
<accession>A0A2K1P9A4</accession>
<dbReference type="PIRSF" id="PIRSF000216">
    <property type="entry name" value="NADH_DH_24kDa"/>
    <property type="match status" value="1"/>
</dbReference>
<feature type="binding site" evidence="7">
    <location>
        <position position="134"/>
    </location>
    <ligand>
        <name>[2Fe-2S] cluster</name>
        <dbReference type="ChEBI" id="CHEBI:190135"/>
    </ligand>
</feature>
<keyword evidence="5 7" id="KW-0411">Iron-sulfur</keyword>
<dbReference type="InterPro" id="IPR041921">
    <property type="entry name" value="NuoE_N"/>
</dbReference>
<comment type="cofactor">
    <cofactor evidence="7">
        <name>[2Fe-2S] cluster</name>
        <dbReference type="ChEBI" id="CHEBI:190135"/>
    </cofactor>
    <text evidence="7">Binds 1 [2Fe-2S] cluster.</text>
</comment>
<reference evidence="8 9" key="1">
    <citation type="submission" date="2013-12" db="EMBL/GenBank/DDBJ databases">
        <title>Comparative genomics of Petrotoga isolates.</title>
        <authorList>
            <person name="Nesbo C.L."/>
            <person name="Charchuk R."/>
            <person name="Chow K."/>
        </authorList>
    </citation>
    <scope>NUCLEOTIDE SEQUENCE [LARGE SCALE GENOMIC DNA]</scope>
    <source>
        <strain evidence="8 9">DSM 10691</strain>
    </source>
</reference>
<dbReference type="PROSITE" id="PS01099">
    <property type="entry name" value="COMPLEX1_24K"/>
    <property type="match status" value="1"/>
</dbReference>
<keyword evidence="4 7" id="KW-0408">Iron</keyword>
<keyword evidence="3 7" id="KW-0479">Metal-binding</keyword>
<dbReference type="Pfam" id="PF01257">
    <property type="entry name" value="2Fe-2S_thioredx"/>
    <property type="match status" value="1"/>
</dbReference>
<dbReference type="Gene3D" id="3.40.30.10">
    <property type="entry name" value="Glutaredoxin"/>
    <property type="match status" value="1"/>
</dbReference>
<feature type="binding site" evidence="7">
    <location>
        <position position="89"/>
    </location>
    <ligand>
        <name>[2Fe-2S] cluster</name>
        <dbReference type="ChEBI" id="CHEBI:190135"/>
    </ligand>
</feature>
<dbReference type="EMBL" id="AZRM01000036">
    <property type="protein sequence ID" value="PNR99374.1"/>
    <property type="molecule type" value="Genomic_DNA"/>
</dbReference>
<comment type="cofactor">
    <cofactor evidence="6">
        <name>[2Fe-2S] cluster</name>
        <dbReference type="ChEBI" id="CHEBI:190135"/>
    </cofactor>
</comment>
<dbReference type="InterPro" id="IPR002023">
    <property type="entry name" value="NuoE-like"/>
</dbReference>
<feature type="binding site" evidence="7">
    <location>
        <position position="94"/>
    </location>
    <ligand>
        <name>[2Fe-2S] cluster</name>
        <dbReference type="ChEBI" id="CHEBI:190135"/>
    </ligand>
</feature>
<dbReference type="PANTHER" id="PTHR43342">
    <property type="entry name" value="NADH-QUINONE OXIDOREDUCTASE, E SUBUNIT"/>
    <property type="match status" value="1"/>
</dbReference>
<protein>
    <submittedName>
        <fullName evidence="8">NADH dehydrogenase</fullName>
    </submittedName>
</protein>
<dbReference type="GO" id="GO:0016491">
    <property type="term" value="F:oxidoreductase activity"/>
    <property type="evidence" value="ECO:0007669"/>
    <property type="project" value="InterPro"/>
</dbReference>
<comment type="caution">
    <text evidence="8">The sequence shown here is derived from an EMBL/GenBank/DDBJ whole genome shotgun (WGS) entry which is preliminary data.</text>
</comment>
<evidence type="ECO:0000313" key="8">
    <source>
        <dbReference type="EMBL" id="PNR99374.1"/>
    </source>
</evidence>